<dbReference type="Proteomes" id="UP000188320">
    <property type="component" value="Unassembled WGS sequence"/>
</dbReference>
<keyword evidence="5" id="KW-1185">Reference proteome</keyword>
<evidence type="ECO:0000313" key="4">
    <source>
        <dbReference type="EMBL" id="OMH79975.1"/>
    </source>
</evidence>
<reference evidence="5" key="1">
    <citation type="submission" date="2017-01" db="EMBL/GenBank/DDBJ databases">
        <authorList>
            <person name="Wang Y."/>
            <person name="White M."/>
            <person name="Kvist S."/>
            <person name="Moncalvo J.-M."/>
        </authorList>
    </citation>
    <scope>NUCLEOTIDE SEQUENCE [LARGE SCALE GENOMIC DNA]</scope>
    <source>
        <strain evidence="5">COL-18-3</strain>
    </source>
</reference>
<feature type="region of interest" description="Disordered" evidence="2">
    <location>
        <begin position="1"/>
        <end position="136"/>
    </location>
</feature>
<gene>
    <name evidence="4" type="ORF">AX774_g6591</name>
</gene>
<dbReference type="GO" id="GO:0003677">
    <property type="term" value="F:DNA binding"/>
    <property type="evidence" value="ECO:0007669"/>
    <property type="project" value="UniProtKB-KW"/>
</dbReference>
<organism evidence="4 5">
    <name type="scientific">Zancudomyces culisetae</name>
    <name type="common">Gut fungus</name>
    <name type="synonym">Smittium culisetae</name>
    <dbReference type="NCBI Taxonomy" id="1213189"/>
    <lineage>
        <taxon>Eukaryota</taxon>
        <taxon>Fungi</taxon>
        <taxon>Fungi incertae sedis</taxon>
        <taxon>Zoopagomycota</taxon>
        <taxon>Kickxellomycotina</taxon>
        <taxon>Harpellomycetes</taxon>
        <taxon>Harpellales</taxon>
        <taxon>Legeriomycetaceae</taxon>
        <taxon>Zancudomyces</taxon>
    </lineage>
</organism>
<feature type="compositionally biased region" description="Basic and acidic residues" evidence="2">
    <location>
        <begin position="213"/>
        <end position="228"/>
    </location>
</feature>
<feature type="compositionally biased region" description="Basic and acidic residues" evidence="2">
    <location>
        <begin position="1"/>
        <end position="12"/>
    </location>
</feature>
<protein>
    <recommendedName>
        <fullName evidence="3">ARID4A/B PWWP domain-containing protein</fullName>
    </recommendedName>
</protein>
<sequence length="464" mass="52525">MEKETKSVEKTEVSLSNNEKNSVQEKKPNPEQYGSDSLHELPLENGNKETYKPREEPEPLKHEHMLEADKLFETSNEKNTAVAETKNGKQNEECVVEQNSGSVASIQAEEKGSFPGKEEENPYTETIPASGNKEELNKDAEILDTQLNHTKKVMETKKKHIEDKGVEKVGESNIEEPLPFEKHLADTAVNSAINSENSENLIMQVLESASSPESKDDTHSTKGVDKQKNSKKVNNSFWDVRRAVFVDPLDKEAKYWWAAMIVPKNEIDSSMNCGDVGEGECVVRYFEDNKFSAVSYSELKVFNPKNEPFITFENKYGQEFLNDAGIQSALNYINTDTLPQNFMWSEWAKKEKVDKAKKRGSEDELETHSNQSTPPAIKSRGGEKRVQGRNGKGRGAKNAKGGGNREDYSKTIQELEKDMSGLHEEYMRVLRITSQLAKELWIEQRKGLPSGLAITRQGKRRRYI</sequence>
<feature type="domain" description="ARID4A/B PWWP" evidence="3">
    <location>
        <begin position="242"/>
        <end position="340"/>
    </location>
</feature>
<feature type="compositionally biased region" description="Basic and acidic residues" evidence="2">
    <location>
        <begin position="108"/>
        <end position="120"/>
    </location>
</feature>
<comment type="caution">
    <text evidence="4">The sequence shown here is derived from an EMBL/GenBank/DDBJ whole genome shotgun (WGS) entry which is preliminary data.</text>
</comment>
<feature type="compositionally biased region" description="Basic and acidic residues" evidence="2">
    <location>
        <begin position="37"/>
        <end position="76"/>
    </location>
</feature>
<accession>A0A1R1PG60</accession>
<evidence type="ECO:0000256" key="1">
    <source>
        <dbReference type="ARBA" id="ARBA00023125"/>
    </source>
</evidence>
<name>A0A1R1PG60_ZANCU</name>
<dbReference type="EMBL" id="LSSK01001343">
    <property type="protein sequence ID" value="OMH79975.1"/>
    <property type="molecule type" value="Genomic_DNA"/>
</dbReference>
<feature type="region of interest" description="Disordered" evidence="2">
    <location>
        <begin position="355"/>
        <end position="408"/>
    </location>
</feature>
<dbReference type="CDD" id="cd05162">
    <property type="entry name" value="PWWP"/>
    <property type="match status" value="1"/>
</dbReference>
<evidence type="ECO:0000256" key="2">
    <source>
        <dbReference type="SAM" id="MobiDB-lite"/>
    </source>
</evidence>
<evidence type="ECO:0000313" key="5">
    <source>
        <dbReference type="Proteomes" id="UP000188320"/>
    </source>
</evidence>
<dbReference type="SUPFAM" id="SSF63748">
    <property type="entry name" value="Tudor/PWWP/MBT"/>
    <property type="match status" value="1"/>
</dbReference>
<evidence type="ECO:0000259" key="3">
    <source>
        <dbReference type="Pfam" id="PF08169"/>
    </source>
</evidence>
<dbReference type="OrthoDB" id="641149at2759"/>
<dbReference type="AlphaFoldDB" id="A0A1R1PG60"/>
<feature type="region of interest" description="Disordered" evidence="2">
    <location>
        <begin position="208"/>
        <end position="228"/>
    </location>
</feature>
<keyword evidence="1" id="KW-0238">DNA-binding</keyword>
<proteinExistence type="predicted"/>
<dbReference type="InterPro" id="IPR012603">
    <property type="entry name" value="ARID4A/B_PWWP"/>
</dbReference>
<dbReference type="Pfam" id="PF08169">
    <property type="entry name" value="RBB1NT"/>
    <property type="match status" value="1"/>
</dbReference>
<dbReference type="Gene3D" id="2.30.30.140">
    <property type="match status" value="1"/>
</dbReference>